<dbReference type="PANTHER" id="PTHR43065:SF47">
    <property type="match status" value="1"/>
</dbReference>
<dbReference type="EMBL" id="CP102480">
    <property type="protein sequence ID" value="UUX51696.1"/>
    <property type="molecule type" value="Genomic_DNA"/>
</dbReference>
<dbReference type="Pfam" id="PF13426">
    <property type="entry name" value="PAS_9"/>
    <property type="match status" value="1"/>
</dbReference>
<dbReference type="PANTHER" id="PTHR43065">
    <property type="entry name" value="SENSOR HISTIDINE KINASE"/>
    <property type="match status" value="1"/>
</dbReference>
<feature type="domain" description="PAS" evidence="5">
    <location>
        <begin position="40"/>
        <end position="85"/>
    </location>
</feature>
<dbReference type="InterPro" id="IPR001610">
    <property type="entry name" value="PAC"/>
</dbReference>
<name>A0A9J7AWM1_9PROT</name>
<dbReference type="RefSeq" id="WP_257771341.1">
    <property type="nucleotide sequence ID" value="NZ_CP102480.1"/>
</dbReference>
<dbReference type="InterPro" id="IPR035965">
    <property type="entry name" value="PAS-like_dom_sf"/>
</dbReference>
<dbReference type="Pfam" id="PF08447">
    <property type="entry name" value="PAS_3"/>
    <property type="match status" value="1"/>
</dbReference>
<dbReference type="InterPro" id="IPR000700">
    <property type="entry name" value="PAS-assoc_C"/>
</dbReference>
<keyword evidence="3" id="KW-0175">Coiled coil</keyword>
<dbReference type="AlphaFoldDB" id="A0A9J7AWM1"/>
<dbReference type="PROSITE" id="PS50113">
    <property type="entry name" value="PAC"/>
    <property type="match status" value="2"/>
</dbReference>
<dbReference type="InterPro" id="IPR000014">
    <property type="entry name" value="PAS"/>
</dbReference>
<gene>
    <name evidence="7" type="ORF">NUH88_08340</name>
</gene>
<dbReference type="PRINTS" id="PR00344">
    <property type="entry name" value="BCTRLSENSOR"/>
</dbReference>
<dbReference type="Gene3D" id="2.10.70.100">
    <property type="match status" value="1"/>
</dbReference>
<proteinExistence type="predicted"/>
<evidence type="ECO:0000313" key="8">
    <source>
        <dbReference type="Proteomes" id="UP001060336"/>
    </source>
</evidence>
<evidence type="ECO:0000259" key="6">
    <source>
        <dbReference type="PROSITE" id="PS50113"/>
    </source>
</evidence>
<feature type="domain" description="PAS" evidence="5">
    <location>
        <begin position="172"/>
        <end position="217"/>
    </location>
</feature>
<dbReference type="Gene3D" id="3.30.565.10">
    <property type="entry name" value="Histidine kinase-like ATPase, C-terminal domain"/>
    <property type="match status" value="1"/>
</dbReference>
<dbReference type="SUPFAM" id="SSF55785">
    <property type="entry name" value="PYP-like sensor domain (PAS domain)"/>
    <property type="match status" value="4"/>
</dbReference>
<dbReference type="InterPro" id="IPR004358">
    <property type="entry name" value="Sig_transdc_His_kin-like_C"/>
</dbReference>
<evidence type="ECO:0000313" key="7">
    <source>
        <dbReference type="EMBL" id="UUX51696.1"/>
    </source>
</evidence>
<dbReference type="PROSITE" id="PS50109">
    <property type="entry name" value="HIS_KIN"/>
    <property type="match status" value="1"/>
</dbReference>
<dbReference type="Pfam" id="PF12860">
    <property type="entry name" value="PAS_7"/>
    <property type="match status" value="1"/>
</dbReference>
<feature type="coiled-coil region" evidence="3">
    <location>
        <begin position="290"/>
        <end position="317"/>
    </location>
</feature>
<dbReference type="Pfam" id="PF02518">
    <property type="entry name" value="HATPase_c"/>
    <property type="match status" value="1"/>
</dbReference>
<dbReference type="Proteomes" id="UP001060336">
    <property type="component" value="Chromosome"/>
</dbReference>
<dbReference type="EC" id="2.7.13.3" evidence="2"/>
<evidence type="ECO:0000256" key="3">
    <source>
        <dbReference type="SAM" id="Coils"/>
    </source>
</evidence>
<evidence type="ECO:0000256" key="2">
    <source>
        <dbReference type="ARBA" id="ARBA00012438"/>
    </source>
</evidence>
<dbReference type="InterPro" id="IPR036890">
    <property type="entry name" value="HATPase_C_sf"/>
</dbReference>
<keyword evidence="8" id="KW-1185">Reference proteome</keyword>
<dbReference type="KEGG" id="naci:NUH88_08340"/>
<evidence type="ECO:0000259" key="4">
    <source>
        <dbReference type="PROSITE" id="PS50109"/>
    </source>
</evidence>
<comment type="catalytic activity">
    <reaction evidence="1">
        <text>ATP + protein L-histidine = ADP + protein N-phospho-L-histidine.</text>
        <dbReference type="EC" id="2.7.13.3"/>
    </reaction>
</comment>
<evidence type="ECO:0000256" key="1">
    <source>
        <dbReference type="ARBA" id="ARBA00000085"/>
    </source>
</evidence>
<dbReference type="InterPro" id="IPR005467">
    <property type="entry name" value="His_kinase_dom"/>
</dbReference>
<dbReference type="SMART" id="SM00387">
    <property type="entry name" value="HATPase_c"/>
    <property type="match status" value="1"/>
</dbReference>
<sequence length="822" mass="91758">MSAKDLGGNRLADAIAQRNAERIGRIGSWYWILETDEIVWSEEAFRLLGLTGTDATPRWAEFLKIVHPDDREEVDIWFRKAWKTDRENATECRIQRADGSVRWVEAREGPVFEGGKKTAIFGTIRDVTERVERMAEIQALNARQEELVIRRTSELQDEIAKREAMQAELALSEAMHRNIVDSAADAIVTIDVGGCILSANRAVKDTFGYDPDSLVGQRAETLVESGVAAKHQGFIDNYLRSGQSRIMGRTAEVSARRACGEVFPVELSVNEVKASGRIFFCAIIRDISERRSAELELRESAERLKESESNLRKLLDLSPVGITIVEPHAHKRLYANEAMAKMFMIPEGTPLSEWGAVETFADPKDLEIVRQANFTENPISDLELLRTRRDGSTWWCLHYSRPIVFAGTHAAIVWHLDISNRKRIEAELSEKEQQLRSTIDNAPAGFVLTDRAEKIVLMNDRMREILDVPAELVEPGRCYGDVLRYLVERGDFGAGNTEEKYQRALGGLRNLTARIHEYNSVSGKIFGVRRHPAGEGSVVTVAVDVTEQKESEERLRQALWDLELAQDELVQSEKMASLGGLVAGVAHEINTPVGTAVTAATHVREETMKIRAALANNAVGRAQFDGYLSVADEGTRIIESNLHRAAQLIRSFKQVAVDQSSEERRAFNVDSYLRETVDSLRPQLTNYPKVGLDLETDADVRINSFPGAFAQVLSNLFVNALAHGFDSDGSGTISIRTIRLDDQVRLTFEDDGQGMDADTRMHIFEPFFTTKRGSGGSGLGMHIVYNLVTTQLSGTIRCFSNPGEGTRFDITLPLEPEICHDK</sequence>
<dbReference type="CDD" id="cd00130">
    <property type="entry name" value="PAS"/>
    <property type="match status" value="2"/>
</dbReference>
<dbReference type="SUPFAM" id="SSF55874">
    <property type="entry name" value="ATPase domain of HSP90 chaperone/DNA topoisomerase II/histidine kinase"/>
    <property type="match status" value="1"/>
</dbReference>
<organism evidence="7 8">
    <name type="scientific">Nisaea acidiphila</name>
    <dbReference type="NCBI Taxonomy" id="1862145"/>
    <lineage>
        <taxon>Bacteria</taxon>
        <taxon>Pseudomonadati</taxon>
        <taxon>Pseudomonadota</taxon>
        <taxon>Alphaproteobacteria</taxon>
        <taxon>Rhodospirillales</taxon>
        <taxon>Thalassobaculaceae</taxon>
        <taxon>Nisaea</taxon>
    </lineage>
</organism>
<feature type="domain" description="Histidine kinase" evidence="4">
    <location>
        <begin position="584"/>
        <end position="816"/>
    </location>
</feature>
<dbReference type="Gene3D" id="3.30.450.20">
    <property type="entry name" value="PAS domain"/>
    <property type="match status" value="4"/>
</dbReference>
<dbReference type="InterPro" id="IPR013655">
    <property type="entry name" value="PAS_fold_3"/>
</dbReference>
<dbReference type="GO" id="GO:0004673">
    <property type="term" value="F:protein histidine kinase activity"/>
    <property type="evidence" value="ECO:0007669"/>
    <property type="project" value="UniProtKB-EC"/>
</dbReference>
<dbReference type="Gene3D" id="1.10.287.130">
    <property type="match status" value="1"/>
</dbReference>
<feature type="domain" description="PAC" evidence="6">
    <location>
        <begin position="88"/>
        <end position="139"/>
    </location>
</feature>
<dbReference type="NCBIfam" id="TIGR00229">
    <property type="entry name" value="sensory_box"/>
    <property type="match status" value="2"/>
</dbReference>
<dbReference type="SMART" id="SM00086">
    <property type="entry name" value="PAC"/>
    <property type="match status" value="3"/>
</dbReference>
<evidence type="ECO:0000259" key="5">
    <source>
        <dbReference type="PROSITE" id="PS50112"/>
    </source>
</evidence>
<accession>A0A9J7AWM1</accession>
<dbReference type="SMART" id="SM00091">
    <property type="entry name" value="PAS"/>
    <property type="match status" value="4"/>
</dbReference>
<feature type="domain" description="PAC" evidence="6">
    <location>
        <begin position="249"/>
        <end position="299"/>
    </location>
</feature>
<reference evidence="7" key="1">
    <citation type="submission" date="2022-08" db="EMBL/GenBank/DDBJ databases">
        <title>Nisaea acidiphila sp. nov., isolated from a marine algal debris and emended description of the genus Nisaea Urios et al. 2008.</title>
        <authorList>
            <person name="Kwon K."/>
        </authorList>
    </citation>
    <scope>NUCLEOTIDE SEQUENCE</scope>
    <source>
        <strain evidence="7">MEBiC11861</strain>
    </source>
</reference>
<protein>
    <recommendedName>
        <fullName evidence="2">histidine kinase</fullName>
        <ecNumber evidence="2">2.7.13.3</ecNumber>
    </recommendedName>
</protein>
<dbReference type="PROSITE" id="PS50112">
    <property type="entry name" value="PAS"/>
    <property type="match status" value="2"/>
</dbReference>
<dbReference type="InterPro" id="IPR003594">
    <property type="entry name" value="HATPase_dom"/>
</dbReference>